<dbReference type="AlphaFoldDB" id="A0A9P6HDY0"/>
<reference evidence="1" key="2">
    <citation type="submission" date="2020-11" db="EMBL/GenBank/DDBJ databases">
        <authorList>
            <consortium name="DOE Joint Genome Institute"/>
            <person name="Kuo A."/>
            <person name="Miyauchi S."/>
            <person name="Kiss E."/>
            <person name="Drula E."/>
            <person name="Kohler A."/>
            <person name="Sanchez-Garcia M."/>
            <person name="Andreopoulos B."/>
            <person name="Barry K.W."/>
            <person name="Bonito G."/>
            <person name="Buee M."/>
            <person name="Carver A."/>
            <person name="Chen C."/>
            <person name="Cichocki N."/>
            <person name="Clum A."/>
            <person name="Culley D."/>
            <person name="Crous P.W."/>
            <person name="Fauchery L."/>
            <person name="Girlanda M."/>
            <person name="Hayes R."/>
            <person name="Keri Z."/>
            <person name="Labutti K."/>
            <person name="Lipzen A."/>
            <person name="Lombard V."/>
            <person name="Magnuson J."/>
            <person name="Maillard F."/>
            <person name="Morin E."/>
            <person name="Murat C."/>
            <person name="Nolan M."/>
            <person name="Ohm R."/>
            <person name="Pangilinan J."/>
            <person name="Pereira M."/>
            <person name="Perotto S."/>
            <person name="Peter M."/>
            <person name="Riley R."/>
            <person name="Sitrit Y."/>
            <person name="Stielow B."/>
            <person name="Szollosi G."/>
            <person name="Zifcakova L."/>
            <person name="Stursova M."/>
            <person name="Spatafora J.W."/>
            <person name="Tedersoo L."/>
            <person name="Vaario L.-M."/>
            <person name="Yamada A."/>
            <person name="Yan M."/>
            <person name="Wang P."/>
            <person name="Xu J."/>
            <person name="Bruns T."/>
            <person name="Baldrian P."/>
            <person name="Vilgalys R."/>
            <person name="Henrissat B."/>
            <person name="Grigoriev I.V."/>
            <person name="Hibbett D."/>
            <person name="Nagy L.G."/>
            <person name="Martin F.M."/>
        </authorList>
    </citation>
    <scope>NUCLEOTIDE SEQUENCE</scope>
    <source>
        <strain evidence="1">UH-Tt-Lm1</strain>
    </source>
</reference>
<gene>
    <name evidence="1" type="ORF">BJ322DRAFT_799601</name>
</gene>
<dbReference type="Proteomes" id="UP000736335">
    <property type="component" value="Unassembled WGS sequence"/>
</dbReference>
<accession>A0A9P6HDY0</accession>
<sequence length="537" mass="61003">MDREIGIDPILISDKQIAEREAELIQLKRSQNSLLSVARIPPEILGRIFQMNLIPRVPWEEDCFATIQTNPYNFLLVCHHWYEVARHTPELWSCWGDNLVDWKRRCLRFENSPVDLVLDGAMTLPGGTFDETIRGALKSRASRDLVRKVHFRRTDKAIEASIISLLTPENDFVRHSSIESIILTGVDVADFFARHYFPKLRYLSLNGCSGFALEHLKSHTKALVNFRLSHEMISRQSIPTTSQILSLLTANPYLQTIALDLIEIDDDVRSGHGFRAPLRHLKRVSFGMDFRCALTILQRLEFSNEMDHLDVCFDDCTLEAGQSIGPYIRDCLEDDARSKSRLAISVMSNCAGVSLEASVAGVGDRHTNRPQNLGPPYAEFLMMLPRTNIEEDNRVCIDLLTLLPQERITYLLTDISTGSMEELLVDAPNVEVLRLIDAVILEWFLLPDPSGPNAHRKLLPSLRWLVLEGVKVEEDDWDPLVRYLAHQASGEQSFSLSLSGKGVHICSNVQEQIRGLVDLFLYYPDLNKDCPFNYCSD</sequence>
<evidence type="ECO:0000313" key="2">
    <source>
        <dbReference type="Proteomes" id="UP000736335"/>
    </source>
</evidence>
<evidence type="ECO:0008006" key="3">
    <source>
        <dbReference type="Google" id="ProtNLM"/>
    </source>
</evidence>
<proteinExistence type="predicted"/>
<protein>
    <recommendedName>
        <fullName evidence="3">F-box domain-containing protein</fullName>
    </recommendedName>
</protein>
<comment type="caution">
    <text evidence="1">The sequence shown here is derived from an EMBL/GenBank/DDBJ whole genome shotgun (WGS) entry which is preliminary data.</text>
</comment>
<dbReference type="SUPFAM" id="SSF52047">
    <property type="entry name" value="RNI-like"/>
    <property type="match status" value="1"/>
</dbReference>
<dbReference type="EMBL" id="WIUZ02000007">
    <property type="protein sequence ID" value="KAF9784967.1"/>
    <property type="molecule type" value="Genomic_DNA"/>
</dbReference>
<dbReference type="OrthoDB" id="3181669at2759"/>
<organism evidence="1 2">
    <name type="scientific">Thelephora terrestris</name>
    <dbReference type="NCBI Taxonomy" id="56493"/>
    <lineage>
        <taxon>Eukaryota</taxon>
        <taxon>Fungi</taxon>
        <taxon>Dikarya</taxon>
        <taxon>Basidiomycota</taxon>
        <taxon>Agaricomycotina</taxon>
        <taxon>Agaricomycetes</taxon>
        <taxon>Thelephorales</taxon>
        <taxon>Thelephoraceae</taxon>
        <taxon>Thelephora</taxon>
    </lineage>
</organism>
<reference evidence="1" key="1">
    <citation type="journal article" date="2020" name="Nat. Commun.">
        <title>Large-scale genome sequencing of mycorrhizal fungi provides insights into the early evolution of symbiotic traits.</title>
        <authorList>
            <person name="Miyauchi S."/>
            <person name="Kiss E."/>
            <person name="Kuo A."/>
            <person name="Drula E."/>
            <person name="Kohler A."/>
            <person name="Sanchez-Garcia M."/>
            <person name="Morin E."/>
            <person name="Andreopoulos B."/>
            <person name="Barry K.W."/>
            <person name="Bonito G."/>
            <person name="Buee M."/>
            <person name="Carver A."/>
            <person name="Chen C."/>
            <person name="Cichocki N."/>
            <person name="Clum A."/>
            <person name="Culley D."/>
            <person name="Crous P.W."/>
            <person name="Fauchery L."/>
            <person name="Girlanda M."/>
            <person name="Hayes R.D."/>
            <person name="Keri Z."/>
            <person name="LaButti K."/>
            <person name="Lipzen A."/>
            <person name="Lombard V."/>
            <person name="Magnuson J."/>
            <person name="Maillard F."/>
            <person name="Murat C."/>
            <person name="Nolan M."/>
            <person name="Ohm R.A."/>
            <person name="Pangilinan J."/>
            <person name="Pereira M.F."/>
            <person name="Perotto S."/>
            <person name="Peter M."/>
            <person name="Pfister S."/>
            <person name="Riley R."/>
            <person name="Sitrit Y."/>
            <person name="Stielow J.B."/>
            <person name="Szollosi G."/>
            <person name="Zifcakova L."/>
            <person name="Stursova M."/>
            <person name="Spatafora J.W."/>
            <person name="Tedersoo L."/>
            <person name="Vaario L.M."/>
            <person name="Yamada A."/>
            <person name="Yan M."/>
            <person name="Wang P."/>
            <person name="Xu J."/>
            <person name="Bruns T."/>
            <person name="Baldrian P."/>
            <person name="Vilgalys R."/>
            <person name="Dunand C."/>
            <person name="Henrissat B."/>
            <person name="Grigoriev I.V."/>
            <person name="Hibbett D."/>
            <person name="Nagy L.G."/>
            <person name="Martin F.M."/>
        </authorList>
    </citation>
    <scope>NUCLEOTIDE SEQUENCE</scope>
    <source>
        <strain evidence="1">UH-Tt-Lm1</strain>
    </source>
</reference>
<evidence type="ECO:0000313" key="1">
    <source>
        <dbReference type="EMBL" id="KAF9784967.1"/>
    </source>
</evidence>
<keyword evidence="2" id="KW-1185">Reference proteome</keyword>
<name>A0A9P6HDY0_9AGAM</name>